<dbReference type="Proteomes" id="UP000499080">
    <property type="component" value="Unassembled WGS sequence"/>
</dbReference>
<comment type="caution">
    <text evidence="2">The sequence shown here is derived from an EMBL/GenBank/DDBJ whole genome shotgun (WGS) entry which is preliminary data.</text>
</comment>
<evidence type="ECO:0000313" key="2">
    <source>
        <dbReference type="EMBL" id="GBL90984.1"/>
    </source>
</evidence>
<dbReference type="AlphaFoldDB" id="A0A4Y2BIJ3"/>
<proteinExistence type="predicted"/>
<keyword evidence="3" id="KW-1185">Reference proteome</keyword>
<feature type="region of interest" description="Disordered" evidence="1">
    <location>
        <begin position="1"/>
        <end position="46"/>
    </location>
</feature>
<feature type="compositionally biased region" description="Basic and acidic residues" evidence="1">
    <location>
        <begin position="14"/>
        <end position="24"/>
    </location>
</feature>
<sequence length="46" mass="5124">SKPVLVTQYVGGDMKPDSASRRADETDDLQESANHPDRQLVHSSER</sequence>
<feature type="compositionally biased region" description="Basic and acidic residues" evidence="1">
    <location>
        <begin position="34"/>
        <end position="46"/>
    </location>
</feature>
<gene>
    <name evidence="2" type="ORF">AVEN_131348_1</name>
</gene>
<evidence type="ECO:0000256" key="1">
    <source>
        <dbReference type="SAM" id="MobiDB-lite"/>
    </source>
</evidence>
<name>A0A4Y2BIJ3_ARAVE</name>
<organism evidence="2 3">
    <name type="scientific">Araneus ventricosus</name>
    <name type="common">Orbweaver spider</name>
    <name type="synonym">Epeira ventricosa</name>
    <dbReference type="NCBI Taxonomy" id="182803"/>
    <lineage>
        <taxon>Eukaryota</taxon>
        <taxon>Metazoa</taxon>
        <taxon>Ecdysozoa</taxon>
        <taxon>Arthropoda</taxon>
        <taxon>Chelicerata</taxon>
        <taxon>Arachnida</taxon>
        <taxon>Araneae</taxon>
        <taxon>Araneomorphae</taxon>
        <taxon>Entelegynae</taxon>
        <taxon>Araneoidea</taxon>
        <taxon>Araneidae</taxon>
        <taxon>Araneus</taxon>
    </lineage>
</organism>
<evidence type="ECO:0000313" key="3">
    <source>
        <dbReference type="Proteomes" id="UP000499080"/>
    </source>
</evidence>
<dbReference type="EMBL" id="BGPR01083344">
    <property type="protein sequence ID" value="GBL90984.1"/>
    <property type="molecule type" value="Genomic_DNA"/>
</dbReference>
<reference evidence="2 3" key="1">
    <citation type="journal article" date="2019" name="Sci. Rep.">
        <title>Orb-weaving spider Araneus ventricosus genome elucidates the spidroin gene catalogue.</title>
        <authorList>
            <person name="Kono N."/>
            <person name="Nakamura H."/>
            <person name="Ohtoshi R."/>
            <person name="Moran D.A.P."/>
            <person name="Shinohara A."/>
            <person name="Yoshida Y."/>
            <person name="Fujiwara M."/>
            <person name="Mori M."/>
            <person name="Tomita M."/>
            <person name="Arakawa K."/>
        </authorList>
    </citation>
    <scope>NUCLEOTIDE SEQUENCE [LARGE SCALE GENOMIC DNA]</scope>
</reference>
<protein>
    <submittedName>
        <fullName evidence="2">Uncharacterized protein</fullName>
    </submittedName>
</protein>
<accession>A0A4Y2BIJ3</accession>
<feature type="non-terminal residue" evidence="2">
    <location>
        <position position="1"/>
    </location>
</feature>